<evidence type="ECO:0000313" key="7">
    <source>
        <dbReference type="Proteomes" id="UP001162734"/>
    </source>
</evidence>
<dbReference type="InterPro" id="IPR036259">
    <property type="entry name" value="MFS_trans_sf"/>
</dbReference>
<dbReference type="Pfam" id="PF07690">
    <property type="entry name" value="MFS_1"/>
    <property type="match status" value="1"/>
</dbReference>
<organism evidence="6 7">
    <name type="scientific">Anaeromyxobacter paludicola</name>
    <dbReference type="NCBI Taxonomy" id="2918171"/>
    <lineage>
        <taxon>Bacteria</taxon>
        <taxon>Pseudomonadati</taxon>
        <taxon>Myxococcota</taxon>
        <taxon>Myxococcia</taxon>
        <taxon>Myxococcales</taxon>
        <taxon>Cystobacterineae</taxon>
        <taxon>Anaeromyxobacteraceae</taxon>
        <taxon>Anaeromyxobacter</taxon>
    </lineage>
</organism>
<feature type="transmembrane region" description="Helical" evidence="4">
    <location>
        <begin position="12"/>
        <end position="35"/>
    </location>
</feature>
<feature type="transmembrane region" description="Helical" evidence="4">
    <location>
        <begin position="309"/>
        <end position="332"/>
    </location>
</feature>
<feature type="transmembrane region" description="Helical" evidence="4">
    <location>
        <begin position="41"/>
        <end position="63"/>
    </location>
</feature>
<feature type="transmembrane region" description="Helical" evidence="4">
    <location>
        <begin position="378"/>
        <end position="397"/>
    </location>
</feature>
<accession>A0ABM7X9I2</accession>
<dbReference type="Proteomes" id="UP001162734">
    <property type="component" value="Chromosome"/>
</dbReference>
<feature type="transmembrane region" description="Helical" evidence="4">
    <location>
        <begin position="344"/>
        <end position="366"/>
    </location>
</feature>
<sequence length="411" mass="43316">MSPTRRRLREYALTAGELGAAAAQTVMVALLPVLIAPYAPSAIWIGFAIGGEGIFALLLPFWVGALSDRLPRRLARRFGRRTFFLLLTAPLMALALVASPWLRGYWPLAGAAFVCFAALHAYLTPFWTLLIDAVPEERRGTVQGVRGFFRAGGLAYGLVAAGLLFALWRPLPFLLAAALLLATTGATAWAERRIRAAEEPTRREGLLDSWRQVAARPGAAALLVAEAFWNAAIDGIRPYLFLYAKHVLGATVAETSGGLGLLVVGLAGGSVVAGRLSDRYGRARILSAGSALLAAGMAAGFFARSFPVALVVLAFAGIGAAAELALPYPLFAELMGQDAGGEHTGIYVISFSLGRILAPLVVGGAVDLGARAQPGTHGYPFMWLVAGGFAVCGWGALQWSRRSTMRAAAQA</sequence>
<feature type="transmembrane region" description="Helical" evidence="4">
    <location>
        <begin position="83"/>
        <end position="102"/>
    </location>
</feature>
<keyword evidence="1 4" id="KW-0812">Transmembrane</keyword>
<dbReference type="Gene3D" id="1.20.1250.20">
    <property type="entry name" value="MFS general substrate transporter like domains"/>
    <property type="match status" value="2"/>
</dbReference>
<evidence type="ECO:0000313" key="6">
    <source>
        <dbReference type="EMBL" id="BDG08504.1"/>
    </source>
</evidence>
<dbReference type="InterPro" id="IPR020846">
    <property type="entry name" value="MFS_dom"/>
</dbReference>
<reference evidence="7" key="1">
    <citation type="journal article" date="2022" name="Int. J. Syst. Evol. Microbiol.">
        <title>Anaeromyxobacter oryzae sp. nov., Anaeromyxobacter diazotrophicus sp. nov. and Anaeromyxobacter paludicola sp. nov., isolated from paddy soils.</title>
        <authorList>
            <person name="Itoh H."/>
            <person name="Xu Z."/>
            <person name="Mise K."/>
            <person name="Masuda Y."/>
            <person name="Ushijima N."/>
            <person name="Hayakawa C."/>
            <person name="Shiratori Y."/>
            <person name="Senoo K."/>
        </authorList>
    </citation>
    <scope>NUCLEOTIDE SEQUENCE [LARGE SCALE GENOMIC DNA]</scope>
    <source>
        <strain evidence="7">Red630</strain>
    </source>
</reference>
<keyword evidence="2 4" id="KW-1133">Transmembrane helix</keyword>
<gene>
    <name evidence="6" type="ORF">AMPC_16170</name>
</gene>
<protein>
    <recommendedName>
        <fullName evidence="5">Major facilitator superfamily (MFS) profile domain-containing protein</fullName>
    </recommendedName>
</protein>
<evidence type="ECO:0000256" key="1">
    <source>
        <dbReference type="ARBA" id="ARBA00022692"/>
    </source>
</evidence>
<dbReference type="EMBL" id="AP025592">
    <property type="protein sequence ID" value="BDG08504.1"/>
    <property type="molecule type" value="Genomic_DNA"/>
</dbReference>
<name>A0ABM7X9I2_9BACT</name>
<feature type="transmembrane region" description="Helical" evidence="4">
    <location>
        <begin position="147"/>
        <end position="167"/>
    </location>
</feature>
<dbReference type="PROSITE" id="PS50850">
    <property type="entry name" value="MFS"/>
    <property type="match status" value="1"/>
</dbReference>
<dbReference type="InterPro" id="IPR011701">
    <property type="entry name" value="MFS"/>
</dbReference>
<feature type="transmembrane region" description="Helical" evidence="4">
    <location>
        <begin position="285"/>
        <end position="303"/>
    </location>
</feature>
<evidence type="ECO:0000256" key="3">
    <source>
        <dbReference type="ARBA" id="ARBA00023136"/>
    </source>
</evidence>
<evidence type="ECO:0000256" key="4">
    <source>
        <dbReference type="SAM" id="Phobius"/>
    </source>
</evidence>
<proteinExistence type="predicted"/>
<evidence type="ECO:0000259" key="5">
    <source>
        <dbReference type="PROSITE" id="PS50850"/>
    </source>
</evidence>
<feature type="domain" description="Major facilitator superfamily (MFS) profile" evidence="5">
    <location>
        <begin position="171"/>
        <end position="411"/>
    </location>
</feature>
<feature type="transmembrane region" description="Helical" evidence="4">
    <location>
        <begin position="252"/>
        <end position="273"/>
    </location>
</feature>
<evidence type="ECO:0000256" key="2">
    <source>
        <dbReference type="ARBA" id="ARBA00022989"/>
    </source>
</evidence>
<feature type="transmembrane region" description="Helical" evidence="4">
    <location>
        <begin position="108"/>
        <end position="135"/>
    </location>
</feature>
<keyword evidence="7" id="KW-1185">Reference proteome</keyword>
<dbReference type="PANTHER" id="PTHR23528">
    <property type="match status" value="1"/>
</dbReference>
<keyword evidence="3 4" id="KW-0472">Membrane</keyword>
<dbReference type="PANTHER" id="PTHR23528:SF1">
    <property type="entry name" value="MAJOR FACILITATOR SUPERFAMILY (MFS) PROFILE DOMAIN-CONTAINING PROTEIN"/>
    <property type="match status" value="1"/>
</dbReference>
<dbReference type="RefSeq" id="WP_248345680.1">
    <property type="nucleotide sequence ID" value="NZ_AP025592.1"/>
</dbReference>
<dbReference type="SUPFAM" id="SSF103473">
    <property type="entry name" value="MFS general substrate transporter"/>
    <property type="match status" value="1"/>
</dbReference>